<feature type="region of interest" description="Disordered" evidence="1">
    <location>
        <begin position="136"/>
        <end position="209"/>
    </location>
</feature>
<protein>
    <submittedName>
        <fullName evidence="2">Uncharacterized protein</fullName>
    </submittedName>
</protein>
<dbReference type="AlphaFoldDB" id="A0A8H5CG83"/>
<reference evidence="2 3" key="1">
    <citation type="journal article" date="2020" name="ISME J.">
        <title>Uncovering the hidden diversity of litter-decomposition mechanisms in mushroom-forming fungi.</title>
        <authorList>
            <person name="Floudas D."/>
            <person name="Bentzer J."/>
            <person name="Ahren D."/>
            <person name="Johansson T."/>
            <person name="Persson P."/>
            <person name="Tunlid A."/>
        </authorList>
    </citation>
    <scope>NUCLEOTIDE SEQUENCE [LARGE SCALE GENOMIC DNA]</scope>
    <source>
        <strain evidence="2 3">CBS 175.51</strain>
    </source>
</reference>
<gene>
    <name evidence="2" type="ORF">D9611_006127</name>
</gene>
<feature type="region of interest" description="Disordered" evidence="1">
    <location>
        <begin position="42"/>
        <end position="113"/>
    </location>
</feature>
<evidence type="ECO:0000256" key="1">
    <source>
        <dbReference type="SAM" id="MobiDB-lite"/>
    </source>
</evidence>
<accession>A0A8H5CG83</accession>
<feature type="compositionally biased region" description="Acidic residues" evidence="1">
    <location>
        <begin position="75"/>
        <end position="86"/>
    </location>
</feature>
<evidence type="ECO:0000313" key="2">
    <source>
        <dbReference type="EMBL" id="KAF5341190.1"/>
    </source>
</evidence>
<feature type="compositionally biased region" description="Acidic residues" evidence="1">
    <location>
        <begin position="49"/>
        <end position="64"/>
    </location>
</feature>
<name>A0A8H5CG83_9AGAR</name>
<dbReference type="OrthoDB" id="3271097at2759"/>
<sequence>MFPFLQGEYRNILRPERYPRLWVVPALTKYCFGHARAQYLRKKKKAEAESSEDEEEEYLDEDGEANSGAPAANRDDEDEDDEDENDKDSVPPPLHDEDVSNSGREIEDNEGSGAVTGAAALELLLAQYPDLGAKLLSSITSGGSGSGEKSRPGARPVPKPKRPASDSSSSEEKGSKKRRIDNDDIYEESPKQQLGRRLSRRIVESDEED</sequence>
<dbReference type="Proteomes" id="UP000541558">
    <property type="component" value="Unassembled WGS sequence"/>
</dbReference>
<evidence type="ECO:0000313" key="3">
    <source>
        <dbReference type="Proteomes" id="UP000541558"/>
    </source>
</evidence>
<keyword evidence="3" id="KW-1185">Reference proteome</keyword>
<comment type="caution">
    <text evidence="2">The sequence shown here is derived from an EMBL/GenBank/DDBJ whole genome shotgun (WGS) entry which is preliminary data.</text>
</comment>
<dbReference type="EMBL" id="JAACJK010000002">
    <property type="protein sequence ID" value="KAF5341190.1"/>
    <property type="molecule type" value="Genomic_DNA"/>
</dbReference>
<organism evidence="2 3">
    <name type="scientific">Ephemerocybe angulata</name>
    <dbReference type="NCBI Taxonomy" id="980116"/>
    <lineage>
        <taxon>Eukaryota</taxon>
        <taxon>Fungi</taxon>
        <taxon>Dikarya</taxon>
        <taxon>Basidiomycota</taxon>
        <taxon>Agaricomycotina</taxon>
        <taxon>Agaricomycetes</taxon>
        <taxon>Agaricomycetidae</taxon>
        <taxon>Agaricales</taxon>
        <taxon>Agaricineae</taxon>
        <taxon>Psathyrellaceae</taxon>
        <taxon>Ephemerocybe</taxon>
    </lineage>
</organism>
<proteinExistence type="predicted"/>